<dbReference type="AlphaFoldDB" id="A0A3P7RA36"/>
<reference evidence="1 2" key="1">
    <citation type="submission" date="2018-11" db="EMBL/GenBank/DDBJ databases">
        <authorList>
            <consortium name="Pathogen Informatics"/>
        </authorList>
    </citation>
    <scope>NUCLEOTIDE SEQUENCE [LARGE SCALE GENOMIC DNA]</scope>
</reference>
<protein>
    <submittedName>
        <fullName evidence="1">Uncharacterized protein</fullName>
    </submittedName>
</protein>
<dbReference type="Proteomes" id="UP000271889">
    <property type="component" value="Unassembled WGS sequence"/>
</dbReference>
<proteinExistence type="predicted"/>
<evidence type="ECO:0000313" key="2">
    <source>
        <dbReference type="Proteomes" id="UP000271889"/>
    </source>
</evidence>
<keyword evidence="2" id="KW-1185">Reference proteome</keyword>
<accession>A0A3P7RA36</accession>
<evidence type="ECO:0000313" key="1">
    <source>
        <dbReference type="EMBL" id="VDN37759.1"/>
    </source>
</evidence>
<dbReference type="EMBL" id="UYRV01132582">
    <property type="protein sequence ID" value="VDN37759.1"/>
    <property type="molecule type" value="Genomic_DNA"/>
</dbReference>
<gene>
    <name evidence="1" type="ORF">CGOC_LOCUS13560</name>
</gene>
<name>A0A3P7RA36_CYLGO</name>
<sequence>MIMISHRMVPASKCINLRVNEICRGIANEVEVVLETKPEIEDGWFSYIALDLSGYIVLVLEADLVTDAGDQASGELCQELTLC</sequence>
<organism evidence="1 2">
    <name type="scientific">Cylicostephanus goldi</name>
    <name type="common">Nematode worm</name>
    <dbReference type="NCBI Taxonomy" id="71465"/>
    <lineage>
        <taxon>Eukaryota</taxon>
        <taxon>Metazoa</taxon>
        <taxon>Ecdysozoa</taxon>
        <taxon>Nematoda</taxon>
        <taxon>Chromadorea</taxon>
        <taxon>Rhabditida</taxon>
        <taxon>Rhabditina</taxon>
        <taxon>Rhabditomorpha</taxon>
        <taxon>Strongyloidea</taxon>
        <taxon>Strongylidae</taxon>
        <taxon>Cylicostephanus</taxon>
    </lineage>
</organism>